<evidence type="ECO:0000313" key="1">
    <source>
        <dbReference type="EMBL" id="JAP76566.1"/>
    </source>
</evidence>
<organism evidence="1">
    <name type="scientific">Rhipicephalus appendiculatus</name>
    <name type="common">Brown ear tick</name>
    <dbReference type="NCBI Taxonomy" id="34631"/>
    <lineage>
        <taxon>Eukaryota</taxon>
        <taxon>Metazoa</taxon>
        <taxon>Ecdysozoa</taxon>
        <taxon>Arthropoda</taxon>
        <taxon>Chelicerata</taxon>
        <taxon>Arachnida</taxon>
        <taxon>Acari</taxon>
        <taxon>Parasitiformes</taxon>
        <taxon>Ixodida</taxon>
        <taxon>Ixodoidea</taxon>
        <taxon>Ixodidae</taxon>
        <taxon>Rhipicephalinae</taxon>
        <taxon>Rhipicephalus</taxon>
        <taxon>Rhipicephalus</taxon>
    </lineage>
</organism>
<sequence length="90" mass="10390">MNTDPANYRLSRTKYEPWLATLHFTDICSLRDRRCMSCCGICCNEEILRLSGAQNSKASIKIKINTERQFTTFLKCSCENKNFVQNGVKM</sequence>
<name>A0A131YEQ1_RHIAP</name>
<dbReference type="AlphaFoldDB" id="A0A131YEQ1"/>
<protein>
    <submittedName>
        <fullName evidence="1">Uncharacterized protein</fullName>
    </submittedName>
</protein>
<dbReference type="EMBL" id="GEDV01011991">
    <property type="protein sequence ID" value="JAP76566.1"/>
    <property type="molecule type" value="Transcribed_RNA"/>
</dbReference>
<reference evidence="1" key="1">
    <citation type="journal article" date="2016" name="Ticks Tick Borne Dis.">
        <title>De novo assembly and annotation of the salivary gland transcriptome of Rhipicephalus appendiculatus male and female ticks during blood feeding.</title>
        <authorList>
            <person name="de Castro M.H."/>
            <person name="de Klerk D."/>
            <person name="Pienaar R."/>
            <person name="Latif A.A."/>
            <person name="Rees D.J."/>
            <person name="Mans B.J."/>
        </authorList>
    </citation>
    <scope>NUCLEOTIDE SEQUENCE</scope>
    <source>
        <tissue evidence="1">Salivary glands</tissue>
    </source>
</reference>
<accession>A0A131YEQ1</accession>
<proteinExistence type="predicted"/>